<evidence type="ECO:0000256" key="7">
    <source>
        <dbReference type="ARBA" id="ARBA00022692"/>
    </source>
</evidence>
<proteinExistence type="inferred from homology"/>
<feature type="binding site" description="axial binding residue" evidence="14">
    <location>
        <position position="60"/>
    </location>
    <ligand>
        <name>heme</name>
        <dbReference type="ChEBI" id="CHEBI:30413"/>
    </ligand>
    <ligandPart>
        <name>Fe</name>
        <dbReference type="ChEBI" id="CHEBI:18248"/>
    </ligandPart>
</feature>
<evidence type="ECO:0000256" key="5">
    <source>
        <dbReference type="ARBA" id="ARBA00022525"/>
    </source>
</evidence>
<feature type="signal peptide" evidence="16">
    <location>
        <begin position="1"/>
        <end position="18"/>
    </location>
</feature>
<gene>
    <name evidence="18" type="ORF">PT974_07319</name>
</gene>
<sequence length="426" mass="47273">MKWNGLLGFLLAVPFVNGQQKESSTTPASHEFQDLVAALPHCAIQCMAPLLQKSSCAIGDLDCMCANRDFEEKATVCVRASCKLSEALVTKNLTEVACHRPIRDKSASYTAMNITTGVLAVIFALARLIFKQFFSCSQMVGPDDIIIVGAVMLGAPGIIVNQHGLIGNGLGKDVWTLPFAQLPDFAMYFYIMEIIYITEISLIKLSLSVFYLYVFPGGRIRRLLIGTAIFNVCFGIAFVITGVFQCTPVSFYWTQYLDNAPHGKCIDLNTFAWAHAAAGVAIDVWMIALPISQIRRLDLHWKKKIGVTFMFLIGTFVTVISLLRLKSVIYFANLINPTWDQWNVAWWSTMEVNIGIICTCLPTCRAILVRMFPNLLNTKEDGRSAICSQHLDTRIAEERGICSMELPSASTTVNDTKSAEKTYESL</sequence>
<evidence type="ECO:0000256" key="9">
    <source>
        <dbReference type="ARBA" id="ARBA00022989"/>
    </source>
</evidence>
<feature type="domain" description="CFEM" evidence="17">
    <location>
        <begin position="14"/>
        <end position="125"/>
    </location>
</feature>
<accession>A0ABR0SNY6</accession>
<dbReference type="InterPro" id="IPR008427">
    <property type="entry name" value="Extracellular_membr_CFEM_dom"/>
</dbReference>
<evidence type="ECO:0000256" key="4">
    <source>
        <dbReference type="ARBA" id="ARBA00010031"/>
    </source>
</evidence>
<evidence type="ECO:0000256" key="1">
    <source>
        <dbReference type="ARBA" id="ARBA00004141"/>
    </source>
</evidence>
<dbReference type="Pfam" id="PF20684">
    <property type="entry name" value="Fung_rhodopsin"/>
    <property type="match status" value="1"/>
</dbReference>
<dbReference type="PANTHER" id="PTHR33048">
    <property type="entry name" value="PTH11-LIKE INTEGRAL MEMBRANE PROTEIN (AFU_ORTHOLOGUE AFUA_5G11245)"/>
    <property type="match status" value="1"/>
</dbReference>
<keyword evidence="14" id="KW-0408">Iron</keyword>
<evidence type="ECO:0000256" key="12">
    <source>
        <dbReference type="ARBA" id="ARBA00023288"/>
    </source>
</evidence>
<keyword evidence="6" id="KW-0336">GPI-anchor</keyword>
<dbReference type="EMBL" id="JAVFKD010000012">
    <property type="protein sequence ID" value="KAK5993882.1"/>
    <property type="molecule type" value="Genomic_DNA"/>
</dbReference>
<feature type="disulfide bond" evidence="14">
    <location>
        <begin position="42"/>
        <end position="82"/>
    </location>
</feature>
<comment type="subcellular location">
    <subcellularLocation>
        <location evidence="2">Membrane</location>
        <topology evidence="2">Lipid-anchor</topology>
        <topology evidence="2">GPI-anchor</topology>
    </subcellularLocation>
    <subcellularLocation>
        <location evidence="1">Membrane</location>
        <topology evidence="1">Multi-pass membrane protein</topology>
    </subcellularLocation>
    <subcellularLocation>
        <location evidence="3">Secreted</location>
    </subcellularLocation>
</comment>
<evidence type="ECO:0000256" key="16">
    <source>
        <dbReference type="SAM" id="SignalP"/>
    </source>
</evidence>
<feature type="disulfide bond" evidence="14">
    <location>
        <begin position="65"/>
        <end position="98"/>
    </location>
</feature>
<dbReference type="InterPro" id="IPR049326">
    <property type="entry name" value="Rhodopsin_dom_fungi"/>
</dbReference>
<evidence type="ECO:0000256" key="2">
    <source>
        <dbReference type="ARBA" id="ARBA00004589"/>
    </source>
</evidence>
<evidence type="ECO:0000259" key="17">
    <source>
        <dbReference type="PROSITE" id="PS52012"/>
    </source>
</evidence>
<evidence type="ECO:0000313" key="19">
    <source>
        <dbReference type="Proteomes" id="UP001338125"/>
    </source>
</evidence>
<keyword evidence="12" id="KW-0449">Lipoprotein</keyword>
<feature type="disulfide bond" evidence="14">
    <location>
        <begin position="56"/>
        <end position="63"/>
    </location>
</feature>
<evidence type="ECO:0000313" key="18">
    <source>
        <dbReference type="EMBL" id="KAK5993882.1"/>
    </source>
</evidence>
<dbReference type="PROSITE" id="PS52012">
    <property type="entry name" value="CFEM"/>
    <property type="match status" value="1"/>
</dbReference>
<feature type="transmembrane region" description="Helical" evidence="15">
    <location>
        <begin position="305"/>
        <end position="325"/>
    </location>
</feature>
<evidence type="ECO:0000256" key="6">
    <source>
        <dbReference type="ARBA" id="ARBA00022622"/>
    </source>
</evidence>
<dbReference type="SMART" id="SM00747">
    <property type="entry name" value="CFEM"/>
    <property type="match status" value="1"/>
</dbReference>
<keyword evidence="14" id="KW-0349">Heme</keyword>
<keyword evidence="6" id="KW-0325">Glycoprotein</keyword>
<keyword evidence="9 15" id="KW-1133">Transmembrane helix</keyword>
<comment type="similarity">
    <text evidence="4">Belongs to the RBT5 family.</text>
</comment>
<keyword evidence="19" id="KW-1185">Reference proteome</keyword>
<feature type="transmembrane region" description="Helical" evidence="15">
    <location>
        <begin position="273"/>
        <end position="293"/>
    </location>
</feature>
<feature type="chain" id="PRO_5045829881" evidence="16">
    <location>
        <begin position="19"/>
        <end position="426"/>
    </location>
</feature>
<keyword evidence="5" id="KW-0964">Secreted</keyword>
<comment type="similarity">
    <text evidence="13">Belongs to the SAT4 family.</text>
</comment>
<evidence type="ECO:0000256" key="14">
    <source>
        <dbReference type="PROSITE-ProRule" id="PRU01356"/>
    </source>
</evidence>
<evidence type="ECO:0000256" key="15">
    <source>
        <dbReference type="SAM" id="Phobius"/>
    </source>
</evidence>
<evidence type="ECO:0000256" key="3">
    <source>
        <dbReference type="ARBA" id="ARBA00004613"/>
    </source>
</evidence>
<feature type="transmembrane region" description="Helical" evidence="15">
    <location>
        <begin position="223"/>
        <end position="253"/>
    </location>
</feature>
<dbReference type="InterPro" id="IPR052337">
    <property type="entry name" value="SAT4-like"/>
</dbReference>
<evidence type="ECO:0000256" key="10">
    <source>
        <dbReference type="ARBA" id="ARBA00023136"/>
    </source>
</evidence>
<keyword evidence="8 16" id="KW-0732">Signal</keyword>
<keyword evidence="10 15" id="KW-0472">Membrane</keyword>
<keyword evidence="14" id="KW-0479">Metal-binding</keyword>
<feature type="transmembrane region" description="Helical" evidence="15">
    <location>
        <begin position="109"/>
        <end position="130"/>
    </location>
</feature>
<feature type="disulfide bond" evidence="14">
    <location>
        <begin position="46"/>
        <end position="77"/>
    </location>
</feature>
<evidence type="ECO:0000256" key="11">
    <source>
        <dbReference type="ARBA" id="ARBA00023157"/>
    </source>
</evidence>
<reference evidence="18 19" key="1">
    <citation type="submission" date="2024-01" db="EMBL/GenBank/DDBJ databases">
        <title>Complete genome of Cladobotryum mycophilum ATHUM6906.</title>
        <authorList>
            <person name="Christinaki A.C."/>
            <person name="Myridakis A.I."/>
            <person name="Kouvelis V.N."/>
        </authorList>
    </citation>
    <scope>NUCLEOTIDE SEQUENCE [LARGE SCALE GENOMIC DNA]</scope>
    <source>
        <strain evidence="18 19">ATHUM6906</strain>
    </source>
</reference>
<keyword evidence="11 14" id="KW-1015">Disulfide bond</keyword>
<protein>
    <submittedName>
        <fullName evidence="18">Satratoxin biosynthesis SC1 cluster 4-like protein</fullName>
    </submittedName>
</protein>
<feature type="transmembrane region" description="Helical" evidence="15">
    <location>
        <begin position="345"/>
        <end position="368"/>
    </location>
</feature>
<feature type="transmembrane region" description="Helical" evidence="15">
    <location>
        <begin position="145"/>
        <end position="165"/>
    </location>
</feature>
<evidence type="ECO:0000256" key="8">
    <source>
        <dbReference type="ARBA" id="ARBA00022729"/>
    </source>
</evidence>
<name>A0ABR0SNY6_9HYPO</name>
<dbReference type="Pfam" id="PF05730">
    <property type="entry name" value="CFEM"/>
    <property type="match status" value="1"/>
</dbReference>
<dbReference type="Proteomes" id="UP001338125">
    <property type="component" value="Unassembled WGS sequence"/>
</dbReference>
<keyword evidence="7 15" id="KW-0812">Transmembrane</keyword>
<dbReference type="PANTHER" id="PTHR33048:SF143">
    <property type="entry name" value="EXTRACELLULAR MEMBRANE PROTEIN CFEM DOMAIN-CONTAINING PROTEIN-RELATED"/>
    <property type="match status" value="1"/>
</dbReference>
<comment type="caution">
    <text evidence="18">The sequence shown here is derived from an EMBL/GenBank/DDBJ whole genome shotgun (WGS) entry which is preliminary data.</text>
</comment>
<feature type="transmembrane region" description="Helical" evidence="15">
    <location>
        <begin position="185"/>
        <end position="214"/>
    </location>
</feature>
<evidence type="ECO:0000256" key="13">
    <source>
        <dbReference type="ARBA" id="ARBA00038359"/>
    </source>
</evidence>
<organism evidence="18 19">
    <name type="scientific">Cladobotryum mycophilum</name>
    <dbReference type="NCBI Taxonomy" id="491253"/>
    <lineage>
        <taxon>Eukaryota</taxon>
        <taxon>Fungi</taxon>
        <taxon>Dikarya</taxon>
        <taxon>Ascomycota</taxon>
        <taxon>Pezizomycotina</taxon>
        <taxon>Sordariomycetes</taxon>
        <taxon>Hypocreomycetidae</taxon>
        <taxon>Hypocreales</taxon>
        <taxon>Hypocreaceae</taxon>
        <taxon>Cladobotryum</taxon>
    </lineage>
</organism>